<reference evidence="1 2" key="1">
    <citation type="submission" date="2020-04" db="EMBL/GenBank/DDBJ databases">
        <authorList>
            <person name="Klaysubun C."/>
            <person name="Duangmal K."/>
            <person name="Lipun K."/>
        </authorList>
    </citation>
    <scope>NUCLEOTIDE SEQUENCE [LARGE SCALE GENOMIC DNA]</scope>
    <source>
        <strain evidence="1 2">JCM 11839</strain>
    </source>
</reference>
<gene>
    <name evidence="1" type="ORF">HF577_10455</name>
</gene>
<protein>
    <recommendedName>
        <fullName evidence="3">YbaB/EbfC DNA-binding family protein</fullName>
    </recommendedName>
</protein>
<name>A0ABX1RAT9_9PSEU</name>
<dbReference type="EMBL" id="JAAXKY010000025">
    <property type="protein sequence ID" value="NMH77502.1"/>
    <property type="molecule type" value="Genomic_DNA"/>
</dbReference>
<evidence type="ECO:0008006" key="3">
    <source>
        <dbReference type="Google" id="ProtNLM"/>
    </source>
</evidence>
<evidence type="ECO:0000313" key="2">
    <source>
        <dbReference type="Proteomes" id="UP001296706"/>
    </source>
</evidence>
<dbReference type="Proteomes" id="UP001296706">
    <property type="component" value="Unassembled WGS sequence"/>
</dbReference>
<organism evidence="1 2">
    <name type="scientific">Pseudonocardia xinjiangensis</name>
    <dbReference type="NCBI Taxonomy" id="75289"/>
    <lineage>
        <taxon>Bacteria</taxon>
        <taxon>Bacillati</taxon>
        <taxon>Actinomycetota</taxon>
        <taxon>Actinomycetes</taxon>
        <taxon>Pseudonocardiales</taxon>
        <taxon>Pseudonocardiaceae</taxon>
        <taxon>Pseudonocardia</taxon>
    </lineage>
</organism>
<comment type="caution">
    <text evidence="1">The sequence shown here is derived from an EMBL/GenBank/DDBJ whole genome shotgun (WGS) entry which is preliminary data.</text>
</comment>
<proteinExistence type="predicted"/>
<evidence type="ECO:0000313" key="1">
    <source>
        <dbReference type="EMBL" id="NMH77502.1"/>
    </source>
</evidence>
<keyword evidence="2" id="KW-1185">Reference proteome</keyword>
<sequence length="132" mass="13872">MGDVQLLAATLGSDRTDVASYARVLSGALAGALPAGMVEVDHRRGMGDRIAGRKGHVVAVVVHGEGRQLALHEGPHGTVEAEVRQVVRDVVISRRAVTVEQWLQALAEDLTRVAARDAAARVALERLLAGGV</sequence>
<accession>A0ABX1RAT9</accession>